<evidence type="ECO:0000256" key="10">
    <source>
        <dbReference type="ARBA" id="ARBA00026155"/>
    </source>
</evidence>
<dbReference type="GO" id="GO:0046872">
    <property type="term" value="F:metal ion binding"/>
    <property type="evidence" value="ECO:0007669"/>
    <property type="project" value="UniProtKB-KW"/>
</dbReference>
<keyword evidence="8" id="KW-0482">Metalloprotease</keyword>
<evidence type="ECO:0000256" key="9">
    <source>
        <dbReference type="ARBA" id="ARBA00023242"/>
    </source>
</evidence>
<dbReference type="InterPro" id="IPR036005">
    <property type="entry name" value="Creatinase/aminopeptidase-like"/>
</dbReference>
<dbReference type="FunFam" id="1.10.10.10:FF:000029">
    <property type="entry name" value="Proliferation-associated 2G4, a"/>
    <property type="match status" value="1"/>
</dbReference>
<keyword evidence="9" id="KW-0539">Nucleus</keyword>
<keyword evidence="6" id="KW-0479">Metal-binding</keyword>
<dbReference type="GO" id="GO:0005737">
    <property type="term" value="C:cytoplasm"/>
    <property type="evidence" value="ECO:0007669"/>
    <property type="project" value="UniProtKB-SubCell"/>
</dbReference>
<dbReference type="PANTHER" id="PTHR10804">
    <property type="entry name" value="PROTEASE FAMILY M24 METHIONYL AMINOPEPTIDASE, AMINOPEPTIDASE P"/>
    <property type="match status" value="1"/>
</dbReference>
<keyword evidence="15" id="KW-1185">Reference proteome</keyword>
<evidence type="ECO:0000256" key="7">
    <source>
        <dbReference type="ARBA" id="ARBA00022801"/>
    </source>
</evidence>
<dbReference type="GO" id="GO:0006508">
    <property type="term" value="P:proteolysis"/>
    <property type="evidence" value="ECO:0007669"/>
    <property type="project" value="UniProtKB-KW"/>
</dbReference>
<evidence type="ECO:0000256" key="12">
    <source>
        <dbReference type="ARBA" id="ARBA00034680"/>
    </source>
</evidence>
<dbReference type="AlphaFoldDB" id="A0A1Y2GNB7"/>
<dbReference type="EMBL" id="MCFF01000020">
    <property type="protein sequence ID" value="ORZ14950.1"/>
    <property type="molecule type" value="Genomic_DNA"/>
</dbReference>
<dbReference type="Gene3D" id="1.10.10.10">
    <property type="entry name" value="Winged helix-like DNA-binding domain superfamily/Winged helix DNA-binding domain"/>
    <property type="match status" value="1"/>
</dbReference>
<gene>
    <name evidence="14" type="ORF">BCR41DRAFT_323147</name>
</gene>
<dbReference type="InterPro" id="IPR036390">
    <property type="entry name" value="WH_DNA-bd_sf"/>
</dbReference>
<dbReference type="InterPro" id="IPR036388">
    <property type="entry name" value="WH-like_DNA-bd_sf"/>
</dbReference>
<dbReference type="CDD" id="cd01089">
    <property type="entry name" value="PA2G4-like"/>
    <property type="match status" value="1"/>
</dbReference>
<evidence type="ECO:0000313" key="15">
    <source>
        <dbReference type="Proteomes" id="UP000193648"/>
    </source>
</evidence>
<dbReference type="Proteomes" id="UP000193648">
    <property type="component" value="Unassembled WGS sequence"/>
</dbReference>
<sequence length="397" mass="43322">MDQDQVELYAKKSDIDNNLSDPTVIAKYRLAADIAQDALTKVIGRITDGVRVSELCAFGDEVILSYTSKVYNKNNIEKGIAFPTMISVNNCVEYYSPTGDSEEDVILRNGDVVKVELGAHIDGYIATNGHTTIINPNPSMPVEGRAADVVCAAYFAAEAALRLMQIGNSNVQVQEAIAEAAALFNCSPVQGTASNEIKRYVISTEKLIMNVPDQENRPVQDFVFVANEAYTLNILISTGEDGGCKEGIQRPTVFARNVHENYNLKLKAARAAFNQISTQFGVFPFSIRALEDKRHRLGVTELASHHLLTPYPVYYARASERVAQFKMTVLVSATGTTRITPSLPLPYVHSAYTIPQDSNISRLMASENFKVVKSGRSLTGINAGEVSAPVAGMDVDM</sequence>
<dbReference type="Gene3D" id="3.90.230.10">
    <property type="entry name" value="Creatinase/methionine aminopeptidase superfamily"/>
    <property type="match status" value="1"/>
</dbReference>
<keyword evidence="5" id="KW-0645">Protease</keyword>
<dbReference type="PANTHER" id="PTHR10804:SF102">
    <property type="entry name" value="METALLOPROTEASE ARX1-RELATED"/>
    <property type="match status" value="1"/>
</dbReference>
<comment type="caution">
    <text evidence="14">The sequence shown here is derived from an EMBL/GenBank/DDBJ whole genome shotgun (WGS) entry which is preliminary data.</text>
</comment>
<dbReference type="GeneID" id="33563346"/>
<name>A0A1Y2GNB7_9FUNG</name>
<dbReference type="SUPFAM" id="SSF55920">
    <property type="entry name" value="Creatinase/aminopeptidase"/>
    <property type="match status" value="1"/>
</dbReference>
<evidence type="ECO:0000256" key="5">
    <source>
        <dbReference type="ARBA" id="ARBA00022670"/>
    </source>
</evidence>
<dbReference type="OrthoDB" id="5876363at2759"/>
<feature type="domain" description="Peptidase M24" evidence="13">
    <location>
        <begin position="27"/>
        <end position="181"/>
    </location>
</feature>
<dbReference type="InterPro" id="IPR000994">
    <property type="entry name" value="Pept_M24"/>
</dbReference>
<evidence type="ECO:0000259" key="13">
    <source>
        <dbReference type="Pfam" id="PF00557"/>
    </source>
</evidence>
<evidence type="ECO:0000256" key="4">
    <source>
        <dbReference type="ARBA" id="ARBA00022490"/>
    </source>
</evidence>
<dbReference type="RefSeq" id="XP_021881082.1">
    <property type="nucleotide sequence ID" value="XM_022021502.1"/>
</dbReference>
<accession>A0A1Y2GNB7</accession>
<comment type="similarity">
    <text evidence="3">Belongs to the peptidase M24 family.</text>
</comment>
<proteinExistence type="inferred from homology"/>
<dbReference type="GO" id="GO:0008237">
    <property type="term" value="F:metallopeptidase activity"/>
    <property type="evidence" value="ECO:0007669"/>
    <property type="project" value="UniProtKB-KW"/>
</dbReference>
<comment type="function">
    <text evidence="12">Probable metalloprotease involved in proper assembly of pre-ribosomal particles during the biogenesis of the 60S ribosomal subunit. Accompanies the pre-60S particles to the cytoplasm.</text>
</comment>
<dbReference type="InParanoid" id="A0A1Y2GNB7"/>
<comment type="subcellular location">
    <subcellularLocation>
        <location evidence="2">Cytoplasm</location>
    </subcellularLocation>
    <subcellularLocation>
        <location evidence="1">Nucleus</location>
    </subcellularLocation>
</comment>
<evidence type="ECO:0000256" key="11">
    <source>
        <dbReference type="ARBA" id="ARBA00033475"/>
    </source>
</evidence>
<evidence type="ECO:0000256" key="3">
    <source>
        <dbReference type="ARBA" id="ARBA00007319"/>
    </source>
</evidence>
<dbReference type="Pfam" id="PF00557">
    <property type="entry name" value="Peptidase_M24"/>
    <property type="match status" value="1"/>
</dbReference>
<evidence type="ECO:0000256" key="8">
    <source>
        <dbReference type="ARBA" id="ARBA00023049"/>
    </source>
</evidence>
<keyword evidence="4" id="KW-0963">Cytoplasm</keyword>
<organism evidence="14 15">
    <name type="scientific">Lobosporangium transversale</name>
    <dbReference type="NCBI Taxonomy" id="64571"/>
    <lineage>
        <taxon>Eukaryota</taxon>
        <taxon>Fungi</taxon>
        <taxon>Fungi incertae sedis</taxon>
        <taxon>Mucoromycota</taxon>
        <taxon>Mortierellomycotina</taxon>
        <taxon>Mortierellomycetes</taxon>
        <taxon>Mortierellales</taxon>
        <taxon>Mortierellaceae</taxon>
        <taxon>Lobosporangium</taxon>
    </lineage>
</organism>
<keyword evidence="7" id="KW-0378">Hydrolase</keyword>
<dbReference type="InterPro" id="IPR047113">
    <property type="entry name" value="PA2G4/ARX1"/>
</dbReference>
<reference evidence="14 15" key="1">
    <citation type="submission" date="2016-07" db="EMBL/GenBank/DDBJ databases">
        <title>Pervasive Adenine N6-methylation of Active Genes in Fungi.</title>
        <authorList>
            <consortium name="DOE Joint Genome Institute"/>
            <person name="Mondo S.J."/>
            <person name="Dannebaum R.O."/>
            <person name="Kuo R.C."/>
            <person name="Labutti K."/>
            <person name="Haridas S."/>
            <person name="Kuo A."/>
            <person name="Salamov A."/>
            <person name="Ahrendt S.R."/>
            <person name="Lipzen A."/>
            <person name="Sullivan W."/>
            <person name="Andreopoulos W.B."/>
            <person name="Clum A."/>
            <person name="Lindquist E."/>
            <person name="Daum C."/>
            <person name="Ramamoorthy G.K."/>
            <person name="Gryganskyi A."/>
            <person name="Culley D."/>
            <person name="Magnuson J.K."/>
            <person name="James T.Y."/>
            <person name="O'Malley M.A."/>
            <person name="Stajich J.E."/>
            <person name="Spatafora J.W."/>
            <person name="Visel A."/>
            <person name="Grigoriev I.V."/>
        </authorList>
    </citation>
    <scope>NUCLEOTIDE SEQUENCE [LARGE SCALE GENOMIC DNA]</scope>
    <source>
        <strain evidence="14 15">NRRL 3116</strain>
    </source>
</reference>
<evidence type="ECO:0000256" key="2">
    <source>
        <dbReference type="ARBA" id="ARBA00004496"/>
    </source>
</evidence>
<dbReference type="GO" id="GO:0005634">
    <property type="term" value="C:nucleus"/>
    <property type="evidence" value="ECO:0007669"/>
    <property type="project" value="UniProtKB-SubCell"/>
</dbReference>
<evidence type="ECO:0000256" key="6">
    <source>
        <dbReference type="ARBA" id="ARBA00022723"/>
    </source>
</evidence>
<dbReference type="SUPFAM" id="SSF46785">
    <property type="entry name" value="Winged helix' DNA-binding domain"/>
    <property type="match status" value="1"/>
</dbReference>
<evidence type="ECO:0000313" key="14">
    <source>
        <dbReference type="EMBL" id="ORZ14950.1"/>
    </source>
</evidence>
<evidence type="ECO:0000256" key="1">
    <source>
        <dbReference type="ARBA" id="ARBA00004123"/>
    </source>
</evidence>
<protein>
    <recommendedName>
        <fullName evidence="10">Probable metalloprotease ARX1</fullName>
    </recommendedName>
    <alternativeName>
        <fullName evidence="11">Associated with ribosomal export complex protein 1</fullName>
    </alternativeName>
</protein>
<dbReference type="STRING" id="64571.A0A1Y2GNB7"/>